<dbReference type="SUPFAM" id="SSF55073">
    <property type="entry name" value="Nucleotide cyclase"/>
    <property type="match status" value="1"/>
</dbReference>
<dbReference type="SUPFAM" id="SSF55785">
    <property type="entry name" value="PYP-like sensor domain (PAS domain)"/>
    <property type="match status" value="2"/>
</dbReference>
<dbReference type="PROSITE" id="PS50112">
    <property type="entry name" value="PAS"/>
    <property type="match status" value="2"/>
</dbReference>
<keyword evidence="2" id="KW-0597">Phosphoprotein</keyword>
<evidence type="ECO:0008006" key="9">
    <source>
        <dbReference type="Google" id="ProtNLM"/>
    </source>
</evidence>
<dbReference type="InterPro" id="IPR000014">
    <property type="entry name" value="PAS"/>
</dbReference>
<dbReference type="GO" id="GO:0000160">
    <property type="term" value="P:phosphorelay signal transduction system"/>
    <property type="evidence" value="ECO:0007669"/>
    <property type="project" value="InterPro"/>
</dbReference>
<evidence type="ECO:0000313" key="7">
    <source>
        <dbReference type="EMBL" id="PZN75666.1"/>
    </source>
</evidence>
<feature type="domain" description="GGDEF" evidence="6">
    <location>
        <begin position="427"/>
        <end position="560"/>
    </location>
</feature>
<dbReference type="CDD" id="cd00130">
    <property type="entry name" value="PAS"/>
    <property type="match status" value="2"/>
</dbReference>
<dbReference type="InterPro" id="IPR013655">
    <property type="entry name" value="PAS_fold_3"/>
</dbReference>
<dbReference type="FunFam" id="3.30.70.270:FF:000001">
    <property type="entry name" value="Diguanylate cyclase domain protein"/>
    <property type="match status" value="1"/>
</dbReference>
<dbReference type="Gene3D" id="3.30.70.270">
    <property type="match status" value="1"/>
</dbReference>
<comment type="cofactor">
    <cofactor evidence="1">
        <name>Mg(2+)</name>
        <dbReference type="ChEBI" id="CHEBI:18420"/>
    </cofactor>
</comment>
<dbReference type="Pfam" id="PF08447">
    <property type="entry name" value="PAS_3"/>
    <property type="match status" value="1"/>
</dbReference>
<dbReference type="InterPro" id="IPR000160">
    <property type="entry name" value="GGDEF_dom"/>
</dbReference>
<evidence type="ECO:0000259" key="6">
    <source>
        <dbReference type="PROSITE" id="PS50887"/>
    </source>
</evidence>
<dbReference type="SMART" id="SM00448">
    <property type="entry name" value="REC"/>
    <property type="match status" value="1"/>
</dbReference>
<dbReference type="GO" id="GO:0003824">
    <property type="term" value="F:catalytic activity"/>
    <property type="evidence" value="ECO:0007669"/>
    <property type="project" value="UniProtKB-ARBA"/>
</dbReference>
<protein>
    <recommendedName>
        <fullName evidence="9">Diguanylate cyclase</fullName>
    </recommendedName>
</protein>
<dbReference type="Pfam" id="PF00990">
    <property type="entry name" value="GGDEF"/>
    <property type="match status" value="1"/>
</dbReference>
<proteinExistence type="predicted"/>
<evidence type="ECO:0000256" key="2">
    <source>
        <dbReference type="PROSITE-ProRule" id="PRU00169"/>
    </source>
</evidence>
<dbReference type="AlphaFoldDB" id="A0A2W4QXF1"/>
<dbReference type="InterPro" id="IPR001789">
    <property type="entry name" value="Sig_transdc_resp-reg_receiver"/>
</dbReference>
<evidence type="ECO:0000259" key="4">
    <source>
        <dbReference type="PROSITE" id="PS50112"/>
    </source>
</evidence>
<reference evidence="7 8" key="1">
    <citation type="journal article" date="2018" name="Aquat. Microb. Ecol.">
        <title>Gammaproteobacterial methanotrophs dominate.</title>
        <authorList>
            <person name="Rissanen A.J."/>
            <person name="Saarenheimo J."/>
            <person name="Tiirola M."/>
            <person name="Peura S."/>
            <person name="Aalto S.L."/>
            <person name="Karvinen A."/>
            <person name="Nykanen H."/>
        </authorList>
    </citation>
    <scope>NUCLEOTIDE SEQUENCE [LARGE SCALE GENOMIC DNA]</scope>
    <source>
        <strain evidence="7">AMbin10</strain>
    </source>
</reference>
<name>A0A2W4QXF1_9GAMM</name>
<gene>
    <name evidence="7" type="ORF">DM484_18240</name>
</gene>
<dbReference type="InterPro" id="IPR035965">
    <property type="entry name" value="PAS-like_dom_sf"/>
</dbReference>
<feature type="domain" description="PAC" evidence="5">
    <location>
        <begin position="343"/>
        <end position="395"/>
    </location>
</feature>
<dbReference type="SMART" id="SM00091">
    <property type="entry name" value="PAS"/>
    <property type="match status" value="2"/>
</dbReference>
<dbReference type="Pfam" id="PF00072">
    <property type="entry name" value="Response_reg"/>
    <property type="match status" value="1"/>
</dbReference>
<evidence type="ECO:0000259" key="3">
    <source>
        <dbReference type="PROSITE" id="PS50110"/>
    </source>
</evidence>
<comment type="caution">
    <text evidence="7">The sequence shown here is derived from an EMBL/GenBank/DDBJ whole genome shotgun (WGS) entry which is preliminary data.</text>
</comment>
<feature type="modified residue" description="4-aspartylphosphate" evidence="2">
    <location>
        <position position="71"/>
    </location>
</feature>
<dbReference type="SUPFAM" id="SSF52172">
    <property type="entry name" value="CheY-like"/>
    <property type="match status" value="1"/>
</dbReference>
<feature type="domain" description="Response regulatory" evidence="3">
    <location>
        <begin position="23"/>
        <end position="138"/>
    </location>
</feature>
<feature type="domain" description="PAS" evidence="4">
    <location>
        <begin position="171"/>
        <end position="219"/>
    </location>
</feature>
<accession>A0A2W4QXF1</accession>
<dbReference type="PANTHER" id="PTHR44757:SF2">
    <property type="entry name" value="BIOFILM ARCHITECTURE MAINTENANCE PROTEIN MBAA"/>
    <property type="match status" value="1"/>
</dbReference>
<organism evidence="7 8">
    <name type="scientific">Candidatus Methylumidiphilus alinenensis</name>
    <dbReference type="NCBI Taxonomy" id="2202197"/>
    <lineage>
        <taxon>Bacteria</taxon>
        <taxon>Pseudomonadati</taxon>
        <taxon>Pseudomonadota</taxon>
        <taxon>Gammaproteobacteria</taxon>
        <taxon>Methylococcales</taxon>
        <taxon>Candidatus Methylumidiphilus</taxon>
    </lineage>
</organism>
<dbReference type="Proteomes" id="UP000249396">
    <property type="component" value="Unassembled WGS sequence"/>
</dbReference>
<dbReference type="InterPro" id="IPR011006">
    <property type="entry name" value="CheY-like_superfamily"/>
</dbReference>
<dbReference type="PROSITE" id="PS50887">
    <property type="entry name" value="GGDEF"/>
    <property type="match status" value="1"/>
</dbReference>
<dbReference type="PROSITE" id="PS50113">
    <property type="entry name" value="PAC"/>
    <property type="match status" value="1"/>
</dbReference>
<dbReference type="NCBIfam" id="TIGR00229">
    <property type="entry name" value="sensory_box"/>
    <property type="match status" value="1"/>
</dbReference>
<dbReference type="SMART" id="SM00267">
    <property type="entry name" value="GGDEF"/>
    <property type="match status" value="1"/>
</dbReference>
<dbReference type="EMBL" id="QJPH01000380">
    <property type="protein sequence ID" value="PZN75666.1"/>
    <property type="molecule type" value="Genomic_DNA"/>
</dbReference>
<sequence length="563" mass="62408">MTTPNKTSQYGPSPFYPQSVRPRLLVVDDQPANIQALYQIFQTDHEVFMATTGQQALGVCRQVLPDLILLDIMMPDMDGLEVCRQLKADPATTHIPVIFVTGQSEPTDEALALEVGGVDLIHKPVNSCVVRARVQTHLTLKAQAALLRQVTDQVPGMVYQCRLGADGSVCFSYISEGIRKLAGLTPGEVCQEAEKLFALLHPDDKAGFMESMEASATTGQPWRNRFRLCLSGGGLRWFQGNAEVQREADGSCIWHGFVTDVTEEIEVEVKLHSAASVFDSAQESIMITDGDGIIIDVNPAFTRVTGYVRDEVLGQTPKLLKSDCHDVAFYANLWQSLIETGFWRGEVWNRNKGGDILPQLVSIAAIKDATGHIRQYTTIYTDITHLKKKEMLLQREANFDPLTGVYNRRMIADRMRMAITFTVQTQKSMAVCVLDLDDFKPINDSLGHMAGDQVLVEVASRLSACVRENDTVARVGGDEFVLLLLNFDGLKQCHAILKRILESVKLPIYMNGQAAYVSASIGFTLFPLNPSEPEQLLRDADQAMYSAKQAGGGRYQMFRCGHR</sequence>
<dbReference type="InterPro" id="IPR052155">
    <property type="entry name" value="Biofilm_reg_signaling"/>
</dbReference>
<dbReference type="PROSITE" id="PS50110">
    <property type="entry name" value="RESPONSE_REGULATORY"/>
    <property type="match status" value="1"/>
</dbReference>
<evidence type="ECO:0000313" key="8">
    <source>
        <dbReference type="Proteomes" id="UP000249396"/>
    </source>
</evidence>
<dbReference type="Pfam" id="PF13426">
    <property type="entry name" value="PAS_9"/>
    <property type="match status" value="1"/>
</dbReference>
<dbReference type="Gene3D" id="3.40.50.2300">
    <property type="match status" value="1"/>
</dbReference>
<dbReference type="CDD" id="cd01949">
    <property type="entry name" value="GGDEF"/>
    <property type="match status" value="1"/>
</dbReference>
<dbReference type="InterPro" id="IPR000700">
    <property type="entry name" value="PAS-assoc_C"/>
</dbReference>
<dbReference type="NCBIfam" id="TIGR00254">
    <property type="entry name" value="GGDEF"/>
    <property type="match status" value="1"/>
</dbReference>
<feature type="domain" description="PAS" evidence="4">
    <location>
        <begin position="270"/>
        <end position="316"/>
    </location>
</feature>
<evidence type="ECO:0000259" key="5">
    <source>
        <dbReference type="PROSITE" id="PS50113"/>
    </source>
</evidence>
<dbReference type="PANTHER" id="PTHR44757">
    <property type="entry name" value="DIGUANYLATE CYCLASE DGCP"/>
    <property type="match status" value="1"/>
</dbReference>
<dbReference type="InterPro" id="IPR043128">
    <property type="entry name" value="Rev_trsase/Diguanyl_cyclase"/>
</dbReference>
<evidence type="ECO:0000256" key="1">
    <source>
        <dbReference type="ARBA" id="ARBA00001946"/>
    </source>
</evidence>
<dbReference type="Gene3D" id="3.30.450.20">
    <property type="entry name" value="PAS domain"/>
    <property type="match status" value="2"/>
</dbReference>
<dbReference type="InterPro" id="IPR029787">
    <property type="entry name" value="Nucleotide_cyclase"/>
</dbReference>